<keyword evidence="1" id="KW-0620">Polyamine biosynthesis</keyword>
<dbReference type="CDD" id="cd02440">
    <property type="entry name" value="AdoMet_MTases"/>
    <property type="match status" value="1"/>
</dbReference>
<dbReference type="PANTHER" id="PTHR43317">
    <property type="entry name" value="THERMOSPERMINE SYNTHASE ACAULIS5"/>
    <property type="match status" value="1"/>
</dbReference>
<evidence type="ECO:0000313" key="2">
    <source>
        <dbReference type="EMBL" id="KKP70360.1"/>
    </source>
</evidence>
<sequence length="234" mass="26959">MSTISLPKTLYKTYSEVSETELFVIETGCRRVLGANYISYSVWSNDPEDVFNDRYWGQAVSKLKILNPKLKIDKALILGLGGGTLAYLLHKYFTPKKIVGIELDPTVINIGKNYFYLNLIKNLEIIQTDAVKWIQSKSGEKITEKEKYDVIFMDIFKVEATPVTCEDTDFFAKSSKLLKHGGILSLNKIFHREDKEEQIKDYLGKKIKPYFQKITYDRYQKALGLDNVLIYAIK</sequence>
<reference evidence="2 3" key="1">
    <citation type="journal article" date="2015" name="Nature">
        <title>rRNA introns, odd ribosomes, and small enigmatic genomes across a large radiation of phyla.</title>
        <authorList>
            <person name="Brown C.T."/>
            <person name="Hug L.A."/>
            <person name="Thomas B.C."/>
            <person name="Sharon I."/>
            <person name="Castelle C.J."/>
            <person name="Singh A."/>
            <person name="Wilkins M.J."/>
            <person name="Williams K.H."/>
            <person name="Banfield J.F."/>
        </authorList>
    </citation>
    <scope>NUCLEOTIDE SEQUENCE [LARGE SCALE GENOMIC DNA]</scope>
</reference>
<dbReference type="Pfam" id="PF01564">
    <property type="entry name" value="Spermine_synth"/>
    <property type="match status" value="1"/>
</dbReference>
<evidence type="ECO:0000256" key="1">
    <source>
        <dbReference type="ARBA" id="ARBA00023115"/>
    </source>
</evidence>
<dbReference type="STRING" id="1618350.UR67_C0001G0269"/>
<comment type="caution">
    <text evidence="2">The sequence shown here is derived from an EMBL/GenBank/DDBJ whole genome shotgun (WGS) entry which is preliminary data.</text>
</comment>
<gene>
    <name evidence="2" type="ORF">UR67_C0001G0269</name>
</gene>
<dbReference type="PANTHER" id="PTHR43317:SF1">
    <property type="entry name" value="THERMOSPERMINE SYNTHASE ACAULIS5"/>
    <property type="match status" value="1"/>
</dbReference>
<name>A0A0G0E4V4_UNCC3</name>
<protein>
    <submittedName>
        <fullName evidence="2">Spermidine synthase</fullName>
    </submittedName>
</protein>
<dbReference type="AlphaFoldDB" id="A0A0G0E4V4"/>
<dbReference type="Gene3D" id="3.40.50.150">
    <property type="entry name" value="Vaccinia Virus protein VP39"/>
    <property type="match status" value="1"/>
</dbReference>
<dbReference type="InterPro" id="IPR029063">
    <property type="entry name" value="SAM-dependent_MTases_sf"/>
</dbReference>
<dbReference type="Proteomes" id="UP000034581">
    <property type="component" value="Unassembled WGS sequence"/>
</dbReference>
<proteinExistence type="predicted"/>
<organism evidence="2 3">
    <name type="scientific">candidate division CPR3 bacterium GW2011_GWF2_35_18</name>
    <dbReference type="NCBI Taxonomy" id="1618350"/>
    <lineage>
        <taxon>Bacteria</taxon>
        <taxon>Bacteria division CPR3</taxon>
    </lineage>
</organism>
<accession>A0A0G0E4V4</accession>
<dbReference type="SUPFAM" id="SSF53335">
    <property type="entry name" value="S-adenosyl-L-methionine-dependent methyltransferases"/>
    <property type="match status" value="1"/>
</dbReference>
<evidence type="ECO:0000313" key="3">
    <source>
        <dbReference type="Proteomes" id="UP000034581"/>
    </source>
</evidence>
<dbReference type="EMBL" id="LBQB01000001">
    <property type="protein sequence ID" value="KKP70360.1"/>
    <property type="molecule type" value="Genomic_DNA"/>
</dbReference>
<dbReference type="GO" id="GO:0006596">
    <property type="term" value="P:polyamine biosynthetic process"/>
    <property type="evidence" value="ECO:0007669"/>
    <property type="project" value="UniProtKB-KW"/>
</dbReference>